<dbReference type="InterPro" id="IPR019560">
    <property type="entry name" value="Mitochondrial_18_kDa_protein"/>
</dbReference>
<dbReference type="Proteomes" id="UP001341245">
    <property type="component" value="Unassembled WGS sequence"/>
</dbReference>
<feature type="compositionally biased region" description="Basic and acidic residues" evidence="4">
    <location>
        <begin position="47"/>
        <end position="73"/>
    </location>
</feature>
<dbReference type="Pfam" id="PF10558">
    <property type="entry name" value="MTP18"/>
    <property type="match status" value="1"/>
</dbReference>
<keyword evidence="6" id="KW-1185">Reference proteome</keyword>
<evidence type="ECO:0000256" key="4">
    <source>
        <dbReference type="SAM" id="MobiDB-lite"/>
    </source>
</evidence>
<name>A0ABR0TSY8_AURPU</name>
<sequence>MSPRSICANPFALAVNSKPQDITAADPNDKTSTTAYSLDKNTTATMADDKDNKSKSYDFEDVPRERKEPRPDFSKPLPRKRLPKALQDTLDNEEKLWEAMYEGKASESTESSVRYAGYASRVRTILMSAHRYVAYTSDIGESFRPIAHPYLVKGAYGVSWAYLIGDVSYEGYKAYLRNQRVLNPDASTEATSVASGDKAVAAASSTVLSTAPGKVPLIEDYRTVMAQRAIFQGIASMGLPAFTIHSIVKYAGKALKNNKNVKLRTWGPIGLGLAAVPALPFMFDEPVEHAVEWVFHKAFATAGGEAAVHGRPETGRNALTQIEAKAAAAKEKEL</sequence>
<evidence type="ECO:0000313" key="5">
    <source>
        <dbReference type="EMBL" id="KAK6007559.1"/>
    </source>
</evidence>
<evidence type="ECO:0000313" key="6">
    <source>
        <dbReference type="Proteomes" id="UP001341245"/>
    </source>
</evidence>
<evidence type="ECO:0000256" key="1">
    <source>
        <dbReference type="ARBA" id="ARBA00009224"/>
    </source>
</evidence>
<accession>A0ABR0TSY8</accession>
<comment type="caution">
    <text evidence="5">The sequence shown here is derived from an EMBL/GenBank/DDBJ whole genome shotgun (WGS) entry which is preliminary data.</text>
</comment>
<evidence type="ECO:0000256" key="3">
    <source>
        <dbReference type="ARBA" id="ARBA00029631"/>
    </source>
</evidence>
<dbReference type="PANTHER" id="PTHR11001:SF2">
    <property type="entry name" value="MITOCHONDRIAL FISSION PROCESS PROTEIN 1"/>
    <property type="match status" value="1"/>
</dbReference>
<feature type="compositionally biased region" description="Polar residues" evidence="4">
    <location>
        <begin position="30"/>
        <end position="45"/>
    </location>
</feature>
<comment type="similarity">
    <text evidence="1">Belongs to the MTFP1 family.</text>
</comment>
<feature type="region of interest" description="Disordered" evidence="4">
    <location>
        <begin position="19"/>
        <end position="85"/>
    </location>
</feature>
<dbReference type="EMBL" id="JASGXD010000002">
    <property type="protein sequence ID" value="KAK6007559.1"/>
    <property type="molecule type" value="Genomic_DNA"/>
</dbReference>
<dbReference type="PANTHER" id="PTHR11001">
    <property type="entry name" value="MITOCHONDRIAL FISSION PROCESS PROTEIN 1"/>
    <property type="match status" value="1"/>
</dbReference>
<protein>
    <recommendedName>
        <fullName evidence="2">Mitochondrial fission process protein 1</fullName>
    </recommendedName>
    <alternativeName>
        <fullName evidence="3">Mitochondrial 18 kDa protein</fullName>
    </alternativeName>
</protein>
<gene>
    <name evidence="5" type="ORF">QM012_004373</name>
</gene>
<organism evidence="5 6">
    <name type="scientific">Aureobasidium pullulans</name>
    <name type="common">Black yeast</name>
    <name type="synonym">Pullularia pullulans</name>
    <dbReference type="NCBI Taxonomy" id="5580"/>
    <lineage>
        <taxon>Eukaryota</taxon>
        <taxon>Fungi</taxon>
        <taxon>Dikarya</taxon>
        <taxon>Ascomycota</taxon>
        <taxon>Pezizomycotina</taxon>
        <taxon>Dothideomycetes</taxon>
        <taxon>Dothideomycetidae</taxon>
        <taxon>Dothideales</taxon>
        <taxon>Saccotheciaceae</taxon>
        <taxon>Aureobasidium</taxon>
    </lineage>
</organism>
<proteinExistence type="inferred from homology"/>
<evidence type="ECO:0000256" key="2">
    <source>
        <dbReference type="ARBA" id="ARBA00017835"/>
    </source>
</evidence>
<reference evidence="5 6" key="1">
    <citation type="submission" date="2023-11" db="EMBL/GenBank/DDBJ databases">
        <title>Draft genome sequence and annotation of the polyextremotolerant black yeast-like fungus Aureobasidium pullulans NRRL 62042.</title>
        <authorList>
            <person name="Dielentheis-Frenken M.R.E."/>
            <person name="Wibberg D."/>
            <person name="Blank L.M."/>
            <person name="Tiso T."/>
        </authorList>
    </citation>
    <scope>NUCLEOTIDE SEQUENCE [LARGE SCALE GENOMIC DNA]</scope>
    <source>
        <strain evidence="5 6">NRRL 62042</strain>
    </source>
</reference>